<evidence type="ECO:0000313" key="2">
    <source>
        <dbReference type="EMBL" id="CAK9018775.1"/>
    </source>
</evidence>
<accession>A0ABP0JWD0</accession>
<keyword evidence="3" id="KW-1185">Reference proteome</keyword>
<protein>
    <submittedName>
        <fullName evidence="2">Uncharacterized protein</fullName>
    </submittedName>
</protein>
<dbReference type="Proteomes" id="UP001642484">
    <property type="component" value="Unassembled WGS sequence"/>
</dbReference>
<comment type="caution">
    <text evidence="2">The sequence shown here is derived from an EMBL/GenBank/DDBJ whole genome shotgun (WGS) entry which is preliminary data.</text>
</comment>
<feature type="coiled-coil region" evidence="1">
    <location>
        <begin position="204"/>
        <end position="238"/>
    </location>
</feature>
<sequence length="247" mass="27866">MPGGRRVSFYGHVHPHRGRCRVTVVSFCGAYTEDWAMLVDRAYKLQEATEGLEDAYSAGSTACVFLPPGSSLFGLHAPNTEDEDAKKRNECWCFALYGALQEFGCRWFAEWCKQMLKAVENGHTLVVVFKASQKGEGMDVEWPPRIACTAANRGLPGLGVSQRGEVAYMKKLGSKLGFTLEMEDIHEFRQRFLGELKAEQSVRAERGEAEQDELNLQVEQLELELQLKDLKVTEEKEKAEEKLKKVK</sequence>
<organism evidence="2 3">
    <name type="scientific">Durusdinium trenchii</name>
    <dbReference type="NCBI Taxonomy" id="1381693"/>
    <lineage>
        <taxon>Eukaryota</taxon>
        <taxon>Sar</taxon>
        <taxon>Alveolata</taxon>
        <taxon>Dinophyceae</taxon>
        <taxon>Suessiales</taxon>
        <taxon>Symbiodiniaceae</taxon>
        <taxon>Durusdinium</taxon>
    </lineage>
</organism>
<reference evidence="2 3" key="1">
    <citation type="submission" date="2024-02" db="EMBL/GenBank/DDBJ databases">
        <authorList>
            <person name="Chen Y."/>
            <person name="Shah S."/>
            <person name="Dougan E. K."/>
            <person name="Thang M."/>
            <person name="Chan C."/>
        </authorList>
    </citation>
    <scope>NUCLEOTIDE SEQUENCE [LARGE SCALE GENOMIC DNA]</scope>
</reference>
<keyword evidence="1" id="KW-0175">Coiled coil</keyword>
<proteinExistence type="predicted"/>
<gene>
    <name evidence="2" type="ORF">CCMP2556_LOCUS13408</name>
</gene>
<evidence type="ECO:0000313" key="3">
    <source>
        <dbReference type="Proteomes" id="UP001642484"/>
    </source>
</evidence>
<name>A0ABP0JWD0_9DINO</name>
<evidence type="ECO:0000256" key="1">
    <source>
        <dbReference type="SAM" id="Coils"/>
    </source>
</evidence>
<dbReference type="EMBL" id="CAXAMN010006681">
    <property type="protein sequence ID" value="CAK9018775.1"/>
    <property type="molecule type" value="Genomic_DNA"/>
</dbReference>
<feature type="non-terminal residue" evidence="2">
    <location>
        <position position="247"/>
    </location>
</feature>